<keyword evidence="4" id="KW-0804">Transcription</keyword>
<keyword evidence="3" id="KW-0731">Sigma factor</keyword>
<dbReference type="AlphaFoldDB" id="A0A840CFQ3"/>
<dbReference type="Gene3D" id="1.10.10.10">
    <property type="entry name" value="Winged helix-like DNA-binding domain superfamily/Winged helix DNA-binding domain"/>
    <property type="match status" value="1"/>
</dbReference>
<accession>A0A840CFQ3</accession>
<dbReference type="InterPro" id="IPR014284">
    <property type="entry name" value="RNA_pol_sigma-70_dom"/>
</dbReference>
<dbReference type="Proteomes" id="UP000555103">
    <property type="component" value="Unassembled WGS sequence"/>
</dbReference>
<dbReference type="RefSeq" id="WP_183305745.1">
    <property type="nucleotide sequence ID" value="NZ_JACIEP010000002.1"/>
</dbReference>
<keyword evidence="2" id="KW-0805">Transcription regulation</keyword>
<dbReference type="PANTHER" id="PTHR43133">
    <property type="entry name" value="RNA POLYMERASE ECF-TYPE SIGMA FACTO"/>
    <property type="match status" value="1"/>
</dbReference>
<dbReference type="GO" id="GO:0006352">
    <property type="term" value="P:DNA-templated transcription initiation"/>
    <property type="evidence" value="ECO:0007669"/>
    <property type="project" value="InterPro"/>
</dbReference>
<evidence type="ECO:0000313" key="6">
    <source>
        <dbReference type="EMBL" id="MBB4034800.1"/>
    </source>
</evidence>
<dbReference type="InterPro" id="IPR039425">
    <property type="entry name" value="RNA_pol_sigma-70-like"/>
</dbReference>
<evidence type="ECO:0000256" key="2">
    <source>
        <dbReference type="ARBA" id="ARBA00023015"/>
    </source>
</evidence>
<organism evidence="6 7">
    <name type="scientific">Dysgonomonas hofstadii</name>
    <dbReference type="NCBI Taxonomy" id="637886"/>
    <lineage>
        <taxon>Bacteria</taxon>
        <taxon>Pseudomonadati</taxon>
        <taxon>Bacteroidota</taxon>
        <taxon>Bacteroidia</taxon>
        <taxon>Bacteroidales</taxon>
        <taxon>Dysgonomonadaceae</taxon>
        <taxon>Dysgonomonas</taxon>
    </lineage>
</organism>
<keyword evidence="7" id="KW-1185">Reference proteome</keyword>
<dbReference type="SUPFAM" id="SSF88946">
    <property type="entry name" value="Sigma2 domain of RNA polymerase sigma factors"/>
    <property type="match status" value="1"/>
</dbReference>
<evidence type="ECO:0000256" key="3">
    <source>
        <dbReference type="ARBA" id="ARBA00023082"/>
    </source>
</evidence>
<dbReference type="InterPro" id="IPR013325">
    <property type="entry name" value="RNA_pol_sigma_r2"/>
</dbReference>
<dbReference type="Pfam" id="PF08281">
    <property type="entry name" value="Sigma70_r4_2"/>
    <property type="match status" value="1"/>
</dbReference>
<dbReference type="InterPro" id="IPR036388">
    <property type="entry name" value="WH-like_DNA-bd_sf"/>
</dbReference>
<dbReference type="NCBIfam" id="TIGR02937">
    <property type="entry name" value="sigma70-ECF"/>
    <property type="match status" value="1"/>
</dbReference>
<dbReference type="GO" id="GO:0003677">
    <property type="term" value="F:DNA binding"/>
    <property type="evidence" value="ECO:0007669"/>
    <property type="project" value="InterPro"/>
</dbReference>
<evidence type="ECO:0000256" key="4">
    <source>
        <dbReference type="ARBA" id="ARBA00023163"/>
    </source>
</evidence>
<evidence type="ECO:0000313" key="7">
    <source>
        <dbReference type="Proteomes" id="UP000555103"/>
    </source>
</evidence>
<name>A0A840CFQ3_9BACT</name>
<dbReference type="InterPro" id="IPR013249">
    <property type="entry name" value="RNA_pol_sigma70_r4_t2"/>
</dbReference>
<dbReference type="Gene3D" id="1.10.1740.10">
    <property type="match status" value="1"/>
</dbReference>
<dbReference type="InterPro" id="IPR013324">
    <property type="entry name" value="RNA_pol_sigma_r3/r4-like"/>
</dbReference>
<evidence type="ECO:0000256" key="1">
    <source>
        <dbReference type="ARBA" id="ARBA00010641"/>
    </source>
</evidence>
<reference evidence="6 7" key="1">
    <citation type="submission" date="2020-08" db="EMBL/GenBank/DDBJ databases">
        <title>Genomic Encyclopedia of Type Strains, Phase IV (KMG-IV): sequencing the most valuable type-strain genomes for metagenomic binning, comparative biology and taxonomic classification.</title>
        <authorList>
            <person name="Goeker M."/>
        </authorList>
    </citation>
    <scope>NUCLEOTIDE SEQUENCE [LARGE SCALE GENOMIC DNA]</scope>
    <source>
        <strain evidence="6 7">DSM 104969</strain>
    </source>
</reference>
<dbReference type="SUPFAM" id="SSF88659">
    <property type="entry name" value="Sigma3 and sigma4 domains of RNA polymerase sigma factors"/>
    <property type="match status" value="1"/>
</dbReference>
<protein>
    <submittedName>
        <fullName evidence="6">RNA polymerase sigma-70 factor (ECF subfamily)</fullName>
    </submittedName>
</protein>
<proteinExistence type="inferred from homology"/>
<sequence length="204" mass="23793">MTDRELLEHILQKNSTSFRTLYDRYCNLLNGWTYSRLKDKEVTADIMQEFWASIWMAPQNMRPDENGSAKQFMLQNVSFRILKYFHKQSVRIEVPNEEIISGQIQALSYTHVQEDISVKEIQQLVDDVLRSLPALHRQIYELRCFSDLSVKETASKLGIAESTVRNGLSTVRLSLREKLILSYEGGKTDKFNILLPLLLFFLEN</sequence>
<comment type="caution">
    <text evidence="6">The sequence shown here is derived from an EMBL/GenBank/DDBJ whole genome shotgun (WGS) entry which is preliminary data.</text>
</comment>
<dbReference type="GO" id="GO:0016987">
    <property type="term" value="F:sigma factor activity"/>
    <property type="evidence" value="ECO:0007669"/>
    <property type="project" value="UniProtKB-KW"/>
</dbReference>
<dbReference type="EMBL" id="JACIEP010000002">
    <property type="protein sequence ID" value="MBB4034800.1"/>
    <property type="molecule type" value="Genomic_DNA"/>
</dbReference>
<evidence type="ECO:0000259" key="5">
    <source>
        <dbReference type="Pfam" id="PF08281"/>
    </source>
</evidence>
<feature type="domain" description="RNA polymerase sigma factor 70 region 4 type 2" evidence="5">
    <location>
        <begin position="123"/>
        <end position="169"/>
    </location>
</feature>
<gene>
    <name evidence="6" type="ORF">GGR21_000687</name>
</gene>
<comment type="similarity">
    <text evidence="1">Belongs to the sigma-70 factor family. ECF subfamily.</text>
</comment>
<dbReference type="PANTHER" id="PTHR43133:SF46">
    <property type="entry name" value="RNA POLYMERASE SIGMA-70 FACTOR ECF SUBFAMILY"/>
    <property type="match status" value="1"/>
</dbReference>